<dbReference type="REBASE" id="741079">
    <property type="entry name" value="M.NspDNFORF1340P"/>
</dbReference>
<feature type="domain" description="BsuBI/PstI restriction endonuclease" evidence="1">
    <location>
        <begin position="135"/>
        <end position="178"/>
    </location>
</feature>
<dbReference type="InterPro" id="IPR041963">
    <property type="entry name" value="BsuBI/PstI_C_sf"/>
</dbReference>
<keyword evidence="3" id="KW-1185">Reference proteome</keyword>
<evidence type="ECO:0000259" key="1">
    <source>
        <dbReference type="Pfam" id="PF06616"/>
    </source>
</evidence>
<dbReference type="PRINTS" id="PR00507">
    <property type="entry name" value="N12N6MTFRASE"/>
</dbReference>
<reference evidence="2" key="1">
    <citation type="submission" date="2022-10" db="EMBL/GenBank/DDBJ databases">
        <authorList>
            <person name="Koch H."/>
        </authorList>
    </citation>
    <scope>NUCLEOTIDE SEQUENCE</scope>
    <source>
        <strain evidence="2">DNF</strain>
    </source>
</reference>
<evidence type="ECO:0000313" key="3">
    <source>
        <dbReference type="Proteomes" id="UP001179121"/>
    </source>
</evidence>
<protein>
    <recommendedName>
        <fullName evidence="1">BsuBI/PstI restriction endonuclease domain-containing protein</fullName>
    </recommendedName>
</protein>
<accession>A0AA86TAK7</accession>
<dbReference type="GO" id="GO:0003677">
    <property type="term" value="F:DNA binding"/>
    <property type="evidence" value="ECO:0007669"/>
    <property type="project" value="InterPro"/>
</dbReference>
<evidence type="ECO:0000313" key="2">
    <source>
        <dbReference type="EMBL" id="CAI4030908.1"/>
    </source>
</evidence>
<dbReference type="AlphaFoldDB" id="A0AA86TAK7"/>
<proteinExistence type="predicted"/>
<sequence length="188" mass="21005">MNTDAKKKSQFGQFYTPVRTASFMASLFPAAEGHCYLLDPGAGIGSLSAAFLERWRTGGFSFTHVERDAFEVDRSLHDYLRETLSKYSRDDFIAAATDLFSGGLFVDPLLKYSHIALNPPYKKSNSSSAYRLALRRAGLVYVTAFPSRSVMGRYLGEIAWETEVWVEDAPPHLIHFNGARFLGPHDSP</sequence>
<name>A0AA86TAK7_9BACT</name>
<dbReference type="SUPFAM" id="SSF53335">
    <property type="entry name" value="S-adenosyl-L-methionine-dependent methyltransferases"/>
    <property type="match status" value="1"/>
</dbReference>
<dbReference type="Pfam" id="PF06616">
    <property type="entry name" value="BsuBI_PstI_RE"/>
    <property type="match status" value="1"/>
</dbReference>
<dbReference type="KEGG" id="nti:DNFV4_01340"/>
<dbReference type="InterPro" id="IPR009528">
    <property type="entry name" value="Restrct_endonuc_II_BsuBI_C"/>
</dbReference>
<organism evidence="2 3">
    <name type="scientific">Nitrospira tepida</name>
    <dbReference type="NCBI Taxonomy" id="2973512"/>
    <lineage>
        <taxon>Bacteria</taxon>
        <taxon>Pseudomonadati</taxon>
        <taxon>Nitrospirota</taxon>
        <taxon>Nitrospiria</taxon>
        <taxon>Nitrospirales</taxon>
        <taxon>Nitrospiraceae</taxon>
        <taxon>Nitrospira</taxon>
    </lineage>
</organism>
<gene>
    <name evidence="2" type="ORF">DNFV4_01340</name>
</gene>
<dbReference type="GO" id="GO:0009307">
    <property type="term" value="P:DNA restriction-modification system"/>
    <property type="evidence" value="ECO:0007669"/>
    <property type="project" value="InterPro"/>
</dbReference>
<dbReference type="GO" id="GO:0009036">
    <property type="term" value="F:type II site-specific deoxyribonuclease activity"/>
    <property type="evidence" value="ECO:0007669"/>
    <property type="project" value="InterPro"/>
</dbReference>
<dbReference type="Gene3D" id="3.40.1350.80">
    <property type="match status" value="1"/>
</dbReference>
<dbReference type="Proteomes" id="UP001179121">
    <property type="component" value="Chromosome"/>
</dbReference>
<dbReference type="GO" id="GO:0000287">
    <property type="term" value="F:magnesium ion binding"/>
    <property type="evidence" value="ECO:0007669"/>
    <property type="project" value="InterPro"/>
</dbReference>
<dbReference type="EMBL" id="OX365700">
    <property type="protein sequence ID" value="CAI4030908.1"/>
    <property type="molecule type" value="Genomic_DNA"/>
</dbReference>
<dbReference type="InterPro" id="IPR029063">
    <property type="entry name" value="SAM-dependent_MTases_sf"/>
</dbReference>